<dbReference type="RefSeq" id="WP_237239019.1">
    <property type="nucleotide sequence ID" value="NZ_JAKKDU010000004.1"/>
</dbReference>
<gene>
    <name evidence="3" type="ORF">L3X37_04740</name>
</gene>
<name>A0AAE3EME0_9FLAO</name>
<feature type="domain" description="Peptidase M1 membrane alanine aminopeptidase" evidence="2">
    <location>
        <begin position="359"/>
        <end position="559"/>
    </location>
</feature>
<evidence type="ECO:0000313" key="3">
    <source>
        <dbReference type="EMBL" id="MCF7567671.1"/>
    </source>
</evidence>
<sequence>MRHILLAFLILFSIKAQAQKWQGKFEPIDNMIAAPNIYRTASGAPGKAYWQQRANYKIKAVLDEANNTISGEETITYFNNSPDDLSYLWIQLEQNVNKKENEDFGSINNNIREGINARQMQFLTRAIDFPAGYSIKYIKDGNGNPIKSLVNNTMMKVLLDTPLKSGASMSFSIAWSYPITDRSMYLLSREGYEYFPEDDNTVYLIAHWFPRMAVYNDTEGWQNQQFQKLGEFALEFGDYEVEISVPEDHTVASTGVLQNSEKVLSKTQQKRLDEARKSLDKPIMIITKEEAEANEKTKSKKLKTWKFNAKNIRDFAFASSRKFIWDAQAVKLPTNTVMAMSFYPKEGLPVWKEESTKAIMHALEVYSEATFDYPYPVCISVNTSNIGMEFPMISFNGGRPKNGKISDRAKQGMIGTIIHEVGHNWFPMIVSSDERKWMWMDEGLNTFLNIRTVAERYPDFNTKTPKSIVPFMSGDKNILRPIMTTSDNELMSQFGANFYLKPTVGLQMLRNSIIGKELFDQAFKEYANRWKYKHPNPGDLFRTLEDATATDLDWFFRGWFFTTDNVDMELADVKWFKVFEENTNIEDQKKKSQFKIEGENAGKKAKDFSSGPEVINMAATPDAAYGQFLSRIDEAEVRKQVSGKNIYEVTIKNKGGLIMPVTIEWIYTDGSKDLDKLPAQIWRRNEYEVKQTFIKEKEVAKVNLDPNFEFADTDMDNNSFPKVDAKSKFDEFKENN</sequence>
<dbReference type="GO" id="GO:0005615">
    <property type="term" value="C:extracellular space"/>
    <property type="evidence" value="ECO:0007669"/>
    <property type="project" value="TreeGrafter"/>
</dbReference>
<dbReference type="GO" id="GO:0008270">
    <property type="term" value="F:zinc ion binding"/>
    <property type="evidence" value="ECO:0007669"/>
    <property type="project" value="InterPro"/>
</dbReference>
<dbReference type="GO" id="GO:0043171">
    <property type="term" value="P:peptide catabolic process"/>
    <property type="evidence" value="ECO:0007669"/>
    <property type="project" value="TreeGrafter"/>
</dbReference>
<dbReference type="Proteomes" id="UP001199795">
    <property type="component" value="Unassembled WGS sequence"/>
</dbReference>
<dbReference type="Pfam" id="PF01433">
    <property type="entry name" value="Peptidase_M1"/>
    <property type="match status" value="1"/>
</dbReference>
<dbReference type="AlphaFoldDB" id="A0AAE3EME0"/>
<dbReference type="InterPro" id="IPR027268">
    <property type="entry name" value="Peptidase_M4/M1_CTD_sf"/>
</dbReference>
<organism evidence="3 4">
    <name type="scientific">Wocania arenilitoris</name>
    <dbReference type="NCBI Taxonomy" id="2044858"/>
    <lineage>
        <taxon>Bacteria</taxon>
        <taxon>Pseudomonadati</taxon>
        <taxon>Bacteroidota</taxon>
        <taxon>Flavobacteriia</taxon>
        <taxon>Flavobacteriales</taxon>
        <taxon>Flavobacteriaceae</taxon>
        <taxon>Wocania</taxon>
    </lineage>
</organism>
<evidence type="ECO:0000259" key="2">
    <source>
        <dbReference type="Pfam" id="PF01433"/>
    </source>
</evidence>
<feature type="signal peptide" evidence="1">
    <location>
        <begin position="1"/>
        <end position="18"/>
    </location>
</feature>
<evidence type="ECO:0000256" key="1">
    <source>
        <dbReference type="SAM" id="SignalP"/>
    </source>
</evidence>
<feature type="chain" id="PRO_5042022467" evidence="1">
    <location>
        <begin position="19"/>
        <end position="736"/>
    </location>
</feature>
<dbReference type="CDD" id="cd09604">
    <property type="entry name" value="M1_APN_like"/>
    <property type="match status" value="1"/>
</dbReference>
<accession>A0AAE3EME0</accession>
<dbReference type="GO" id="GO:0016020">
    <property type="term" value="C:membrane"/>
    <property type="evidence" value="ECO:0007669"/>
    <property type="project" value="TreeGrafter"/>
</dbReference>
<keyword evidence="4" id="KW-1185">Reference proteome</keyword>
<dbReference type="GO" id="GO:0042277">
    <property type="term" value="F:peptide binding"/>
    <property type="evidence" value="ECO:0007669"/>
    <property type="project" value="TreeGrafter"/>
</dbReference>
<dbReference type="EMBL" id="JAKKDU010000004">
    <property type="protein sequence ID" value="MCF7567671.1"/>
    <property type="molecule type" value="Genomic_DNA"/>
</dbReference>
<evidence type="ECO:0000313" key="4">
    <source>
        <dbReference type="Proteomes" id="UP001199795"/>
    </source>
</evidence>
<proteinExistence type="predicted"/>
<protein>
    <submittedName>
        <fullName evidence="3">M1 family metallopeptidase</fullName>
    </submittedName>
</protein>
<keyword evidence="1" id="KW-0732">Signal</keyword>
<dbReference type="GO" id="GO:0070006">
    <property type="term" value="F:metalloaminopeptidase activity"/>
    <property type="evidence" value="ECO:0007669"/>
    <property type="project" value="TreeGrafter"/>
</dbReference>
<dbReference type="PANTHER" id="PTHR11533">
    <property type="entry name" value="PROTEASE M1 ZINC METALLOPROTEASE"/>
    <property type="match status" value="1"/>
</dbReference>
<comment type="caution">
    <text evidence="3">The sequence shown here is derived from an EMBL/GenBank/DDBJ whole genome shotgun (WGS) entry which is preliminary data.</text>
</comment>
<dbReference type="SUPFAM" id="SSF55486">
    <property type="entry name" value="Metalloproteases ('zincins'), catalytic domain"/>
    <property type="match status" value="1"/>
</dbReference>
<dbReference type="PANTHER" id="PTHR11533:SF174">
    <property type="entry name" value="PUROMYCIN-SENSITIVE AMINOPEPTIDASE-RELATED"/>
    <property type="match status" value="1"/>
</dbReference>
<reference evidence="3" key="1">
    <citation type="submission" date="2022-01" db="EMBL/GenBank/DDBJ databases">
        <title>Draft genome sequence of Sabulilitoribacter arenilitoris KCTC 52401.</title>
        <authorList>
            <person name="Oh J.-S."/>
        </authorList>
    </citation>
    <scope>NUCLEOTIDE SEQUENCE</scope>
    <source>
        <strain evidence="3">HMF6543</strain>
    </source>
</reference>
<dbReference type="GO" id="GO:0005737">
    <property type="term" value="C:cytoplasm"/>
    <property type="evidence" value="ECO:0007669"/>
    <property type="project" value="TreeGrafter"/>
</dbReference>
<dbReference type="InterPro" id="IPR014782">
    <property type="entry name" value="Peptidase_M1_dom"/>
</dbReference>
<dbReference type="InterPro" id="IPR050344">
    <property type="entry name" value="Peptidase_M1_aminopeptidases"/>
</dbReference>
<dbReference type="Gene3D" id="1.10.390.10">
    <property type="entry name" value="Neutral Protease Domain 2"/>
    <property type="match status" value="1"/>
</dbReference>